<organism evidence="7 8">
    <name type="scientific">Prymnesium parvum</name>
    <name type="common">Toxic golden alga</name>
    <dbReference type="NCBI Taxonomy" id="97485"/>
    <lineage>
        <taxon>Eukaryota</taxon>
        <taxon>Haptista</taxon>
        <taxon>Haptophyta</taxon>
        <taxon>Prymnesiophyceae</taxon>
        <taxon>Prymnesiales</taxon>
        <taxon>Prymnesiaceae</taxon>
        <taxon>Prymnesium</taxon>
    </lineage>
</organism>
<dbReference type="GO" id="GO:0005634">
    <property type="term" value="C:nucleus"/>
    <property type="evidence" value="ECO:0007669"/>
    <property type="project" value="UniProtKB-SubCell"/>
</dbReference>
<dbReference type="Pfam" id="PF00505">
    <property type="entry name" value="HMG_box"/>
    <property type="match status" value="1"/>
</dbReference>
<feature type="compositionally biased region" description="Basic and acidic residues" evidence="4">
    <location>
        <begin position="751"/>
        <end position="760"/>
    </location>
</feature>
<feature type="region of interest" description="Disordered" evidence="4">
    <location>
        <begin position="712"/>
        <end position="818"/>
    </location>
</feature>
<evidence type="ECO:0000256" key="3">
    <source>
        <dbReference type="PROSITE-ProRule" id="PRU00267"/>
    </source>
</evidence>
<feature type="region of interest" description="Disordered" evidence="4">
    <location>
        <begin position="58"/>
        <end position="118"/>
    </location>
</feature>
<keyword evidence="2 3" id="KW-0539">Nucleus</keyword>
<feature type="region of interest" description="Disordered" evidence="4">
    <location>
        <begin position="182"/>
        <end position="295"/>
    </location>
</feature>
<dbReference type="GO" id="GO:0003677">
    <property type="term" value="F:DNA binding"/>
    <property type="evidence" value="ECO:0007669"/>
    <property type="project" value="UniProtKB-UniRule"/>
</dbReference>
<dbReference type="PROSITE" id="PS50118">
    <property type="entry name" value="HMG_BOX_2"/>
    <property type="match status" value="1"/>
</dbReference>
<feature type="compositionally biased region" description="Basic and acidic residues" evidence="4">
    <location>
        <begin position="804"/>
        <end position="818"/>
    </location>
</feature>
<dbReference type="PANTHER" id="PTHR15546:SF2">
    <property type="entry name" value="DDT DOMAIN-CONTAINING PROTEIN DDB_G0282237"/>
    <property type="match status" value="1"/>
</dbReference>
<dbReference type="SUPFAM" id="SSF47095">
    <property type="entry name" value="HMG-box"/>
    <property type="match status" value="1"/>
</dbReference>
<feature type="compositionally biased region" description="Low complexity" evidence="4">
    <location>
        <begin position="65"/>
        <end position="79"/>
    </location>
</feature>
<name>A0AB34JP66_PRYPA</name>
<dbReference type="InterPro" id="IPR018501">
    <property type="entry name" value="DDT_dom"/>
</dbReference>
<dbReference type="InterPro" id="IPR009071">
    <property type="entry name" value="HMG_box_dom"/>
</dbReference>
<feature type="region of interest" description="Disordered" evidence="4">
    <location>
        <begin position="935"/>
        <end position="983"/>
    </location>
</feature>
<evidence type="ECO:0000256" key="2">
    <source>
        <dbReference type="ARBA" id="ARBA00023242"/>
    </source>
</evidence>
<feature type="compositionally biased region" description="Basic and acidic residues" evidence="4">
    <location>
        <begin position="316"/>
        <end position="326"/>
    </location>
</feature>
<dbReference type="InterPro" id="IPR036910">
    <property type="entry name" value="HMG_box_dom_sf"/>
</dbReference>
<keyword evidence="8" id="KW-1185">Reference proteome</keyword>
<feature type="compositionally biased region" description="Polar residues" evidence="4">
    <location>
        <begin position="87"/>
        <end position="103"/>
    </location>
</feature>
<dbReference type="PANTHER" id="PTHR15546">
    <property type="entry name" value="BROMODOMAIN ADJACENT TO ZINC FINGER DOMAIN, 2A"/>
    <property type="match status" value="1"/>
</dbReference>
<feature type="compositionally biased region" description="Acidic residues" evidence="4">
    <location>
        <begin position="779"/>
        <end position="791"/>
    </location>
</feature>
<reference evidence="7 8" key="1">
    <citation type="journal article" date="2024" name="Science">
        <title>Giant polyketide synthase enzymes in the biosynthesis of giant marine polyether toxins.</title>
        <authorList>
            <person name="Fallon T.R."/>
            <person name="Shende V.V."/>
            <person name="Wierzbicki I.H."/>
            <person name="Pendleton A.L."/>
            <person name="Watervoot N.F."/>
            <person name="Auber R.P."/>
            <person name="Gonzalez D.J."/>
            <person name="Wisecaver J.H."/>
            <person name="Moore B.S."/>
        </authorList>
    </citation>
    <scope>NUCLEOTIDE SEQUENCE [LARGE SCALE GENOMIC DNA]</scope>
    <source>
        <strain evidence="7 8">12B1</strain>
    </source>
</reference>
<feature type="compositionally biased region" description="Acidic residues" evidence="4">
    <location>
        <begin position="1205"/>
        <end position="1222"/>
    </location>
</feature>
<dbReference type="Pfam" id="PF02791">
    <property type="entry name" value="DDT"/>
    <property type="match status" value="1"/>
</dbReference>
<evidence type="ECO:0000259" key="6">
    <source>
        <dbReference type="PROSITE" id="PS50827"/>
    </source>
</evidence>
<comment type="subcellular location">
    <subcellularLocation>
        <location evidence="1">Nucleus</location>
    </subcellularLocation>
</comment>
<dbReference type="InterPro" id="IPR028941">
    <property type="entry name" value="WHIM2_dom"/>
</dbReference>
<dbReference type="SMART" id="SM00571">
    <property type="entry name" value="DDT"/>
    <property type="match status" value="1"/>
</dbReference>
<comment type="caution">
    <text evidence="7">The sequence shown here is derived from an EMBL/GenBank/DDBJ whole genome shotgun (WGS) entry which is preliminary data.</text>
</comment>
<evidence type="ECO:0000259" key="5">
    <source>
        <dbReference type="PROSITE" id="PS50118"/>
    </source>
</evidence>
<evidence type="ECO:0000256" key="4">
    <source>
        <dbReference type="SAM" id="MobiDB-lite"/>
    </source>
</evidence>
<dbReference type="EMBL" id="JBGBPQ010000005">
    <property type="protein sequence ID" value="KAL1523844.1"/>
    <property type="molecule type" value="Genomic_DNA"/>
</dbReference>
<dbReference type="Gene3D" id="1.10.30.10">
    <property type="entry name" value="High mobility group box domain"/>
    <property type="match status" value="2"/>
</dbReference>
<dbReference type="PROSITE" id="PS50827">
    <property type="entry name" value="DDT"/>
    <property type="match status" value="1"/>
</dbReference>
<feature type="compositionally biased region" description="Low complexity" evidence="4">
    <location>
        <begin position="234"/>
        <end position="248"/>
    </location>
</feature>
<proteinExistence type="predicted"/>
<feature type="compositionally biased region" description="Basic and acidic residues" evidence="4">
    <location>
        <begin position="1253"/>
        <end position="1270"/>
    </location>
</feature>
<feature type="region of interest" description="Disordered" evidence="4">
    <location>
        <begin position="313"/>
        <end position="375"/>
    </location>
</feature>
<keyword evidence="3" id="KW-0238">DNA-binding</keyword>
<feature type="DNA-binding region" description="HMG box" evidence="3">
    <location>
        <begin position="113"/>
        <end position="179"/>
    </location>
</feature>
<evidence type="ECO:0000313" key="8">
    <source>
        <dbReference type="Proteomes" id="UP001515480"/>
    </source>
</evidence>
<gene>
    <name evidence="7" type="ORF">AB1Y20_018765</name>
</gene>
<protein>
    <recommendedName>
        <fullName evidence="9">HMG box domain-containing protein</fullName>
    </recommendedName>
</protein>
<dbReference type="SMART" id="SM00398">
    <property type="entry name" value="HMG"/>
    <property type="match status" value="2"/>
</dbReference>
<sequence>MQPPCSTPTLNAAMDGAITAPSHPITAPSTSYTSPCHAASDQYATTVPSFCSDAALPTKADEEAQASAPPASDSAAVCSPDPPEQEVTGSCSSAKDVPVSSSPAAAEPTNKPPRRAQTAINYFSSSYRRKLRKDGLTEEQMKQQVAAGWEQLSEAERQPYEAKADNDMQRYKQQLEAFLAAGGTLPGAGKDGGAEPAPKSSKTPRTPALQKVSLTLLGVSPSSRAGPASNGVRGSESIGAKGSSSKKSPSIKKGSKSSKGKASTGGKGQAGSTIGKKRPLKTPGGTSGATPRLKKARNAYQIYLAEMRPQTLAQMLKEDKAREKSPSGRSRKRKSLSAGDAEEGAPVEQGPSAEAEEAEAPPVGEAAEGGSELSLAQRVLMQLTRTWRSMPAEEKRVYEDREKEERALAVKEAQSAARRASAEGGYAKLREQIESFAEKQPTTFLTLMEYLNKDEKMYRNRQARQQQMEEKRAEREAEAARKLRYPISDDLLQFEPPPDPPLAPRPTPKYGLNLTPEMQPLAGAMLSACDFVETFGDVLGLSRIQVEDLRAALLHRGPSVLLTELHLGLLRVLVAPDPVEGAPDLDAKASAHYVAEHKVAEHKLLTAVIPTASMLNELCWPEVLRWVLVGRCAPDDTEAKEALSCLATTEYFELRLPHKVALLSHLCDEVVLSTQLRERLGANMEKRAEYIAQEAKDEAERRAAALAEKKAKLAEESVKKEQADTERKEQSDAEGDAAIVDETTTKKKSVKKEAAGKESAKGTTPKSEDVALPPTSEYDYGDEQNVQDEGDSLERPSAVQRQLAKKEAERRQRLQDLKKARERAIQKLREAMAREDYTMLQEEGIKLARAARMEGKAQGQRWRFPELSAALTAQEQLAERHKAAETLRIRKARLASCPLRHEPLGRDRERWRYWRFEGEPERLYVEIPAARGSELRATDKEGKKDAAGARKSRGRLSWAAKKSRSKERQEAAAEAERLAPPSVSGSSWRYFRNRHEVQQLLDSLDDRGVCERALRRSLQEEMAPLLANLASEKPQDDLHEWRSEGPFMGVRVRQMFEGVGASEATVSGYLPAEGSDPALWHIVHDDGDQEDLEEGELMEAIQRHKEAPEDGLQEITGPFMEWQNTFLTPKMRVSKKALGFGGLQTELRALLDNLVQPLQAAGCDSLKSADGSKAWRDTIASAGSASEYATLLLTLEGMVHGLQTEPDENESVDEEQGEDAEMDASGAEGRGACEGGEDEEESPTEATGDENQCGDKHSRSQSRQGDEAVSVKENLTVRSIAKKEGRGLPKKGELHMDGKRLWPSAQARQRWRSTLGAASTCAQISLCTRSLHDHVTAFGLVTTKHASRSAAENRCSFVWDVV</sequence>
<evidence type="ECO:0000256" key="1">
    <source>
        <dbReference type="ARBA" id="ARBA00004123"/>
    </source>
</evidence>
<feature type="region of interest" description="Disordered" evidence="4">
    <location>
        <begin position="1205"/>
        <end position="1275"/>
    </location>
</feature>
<dbReference type="InterPro" id="IPR053271">
    <property type="entry name" value="DDT_domain"/>
</dbReference>
<evidence type="ECO:0008006" key="9">
    <source>
        <dbReference type="Google" id="ProtNLM"/>
    </source>
</evidence>
<feature type="domain" description="DDT" evidence="6">
    <location>
        <begin position="519"/>
        <end position="579"/>
    </location>
</feature>
<feature type="domain" description="HMG box" evidence="5">
    <location>
        <begin position="113"/>
        <end position="179"/>
    </location>
</feature>
<accession>A0AB34JP66</accession>
<evidence type="ECO:0000313" key="7">
    <source>
        <dbReference type="EMBL" id="KAL1523844.1"/>
    </source>
</evidence>
<feature type="compositionally biased region" description="Basic and acidic residues" evidence="4">
    <location>
        <begin position="712"/>
        <end position="731"/>
    </location>
</feature>
<feature type="region of interest" description="Disordered" evidence="4">
    <location>
        <begin position="1"/>
        <end position="37"/>
    </location>
</feature>
<dbReference type="Pfam" id="PF15613">
    <property type="entry name" value="WSD"/>
    <property type="match status" value="1"/>
</dbReference>
<dbReference type="Proteomes" id="UP001515480">
    <property type="component" value="Unassembled WGS sequence"/>
</dbReference>
<feature type="compositionally biased region" description="Low complexity" evidence="4">
    <location>
        <begin position="360"/>
        <end position="372"/>
    </location>
</feature>
<feature type="compositionally biased region" description="Basic residues" evidence="4">
    <location>
        <begin position="249"/>
        <end position="259"/>
    </location>
</feature>
<feature type="compositionally biased region" description="Basic and acidic residues" evidence="4">
    <location>
        <begin position="966"/>
        <end position="977"/>
    </location>
</feature>
<feature type="compositionally biased region" description="Basic and acidic residues" evidence="4">
    <location>
        <begin position="935"/>
        <end position="948"/>
    </location>
</feature>